<protein>
    <submittedName>
        <fullName evidence="1">Uncharacterized protein</fullName>
    </submittedName>
</protein>
<name>A0A8X6IKW4_TRICU</name>
<proteinExistence type="predicted"/>
<keyword evidence="2" id="KW-1185">Reference proteome</keyword>
<dbReference type="AlphaFoldDB" id="A0A8X6IKW4"/>
<gene>
    <name evidence="1" type="ORF">TNCT_695551</name>
</gene>
<dbReference type="Proteomes" id="UP000887116">
    <property type="component" value="Unassembled WGS sequence"/>
</dbReference>
<dbReference type="EMBL" id="BMAO01024602">
    <property type="protein sequence ID" value="GFQ96407.1"/>
    <property type="molecule type" value="Genomic_DNA"/>
</dbReference>
<reference evidence="1" key="1">
    <citation type="submission" date="2020-07" db="EMBL/GenBank/DDBJ databases">
        <title>Multicomponent nature underlies the extraordinary mechanical properties of spider dragline silk.</title>
        <authorList>
            <person name="Kono N."/>
            <person name="Nakamura H."/>
            <person name="Mori M."/>
            <person name="Yoshida Y."/>
            <person name="Ohtoshi R."/>
            <person name="Malay A.D."/>
            <person name="Moran D.A.P."/>
            <person name="Tomita M."/>
            <person name="Numata K."/>
            <person name="Arakawa K."/>
        </authorList>
    </citation>
    <scope>NUCLEOTIDE SEQUENCE</scope>
</reference>
<comment type="caution">
    <text evidence="1">The sequence shown here is derived from an EMBL/GenBank/DDBJ whole genome shotgun (WGS) entry which is preliminary data.</text>
</comment>
<organism evidence="1 2">
    <name type="scientific">Trichonephila clavata</name>
    <name type="common">Joro spider</name>
    <name type="synonym">Nephila clavata</name>
    <dbReference type="NCBI Taxonomy" id="2740835"/>
    <lineage>
        <taxon>Eukaryota</taxon>
        <taxon>Metazoa</taxon>
        <taxon>Ecdysozoa</taxon>
        <taxon>Arthropoda</taxon>
        <taxon>Chelicerata</taxon>
        <taxon>Arachnida</taxon>
        <taxon>Araneae</taxon>
        <taxon>Araneomorphae</taxon>
        <taxon>Entelegynae</taxon>
        <taxon>Araneoidea</taxon>
        <taxon>Nephilidae</taxon>
        <taxon>Trichonephila</taxon>
    </lineage>
</organism>
<evidence type="ECO:0000313" key="1">
    <source>
        <dbReference type="EMBL" id="GFQ96407.1"/>
    </source>
</evidence>
<sequence>MVWGWIPENSCTKIDIFQGGSVTPQRRAEEALKRQVRLFRRFVGPEFLMWCQNTGKPKIFPCRMGYPTYRT</sequence>
<evidence type="ECO:0000313" key="2">
    <source>
        <dbReference type="Proteomes" id="UP000887116"/>
    </source>
</evidence>
<accession>A0A8X6IKW4</accession>